<evidence type="ECO:0000256" key="7">
    <source>
        <dbReference type="ARBA" id="ARBA00022827"/>
    </source>
</evidence>
<reference evidence="14 15" key="1">
    <citation type="submission" date="2020-11" db="EMBL/GenBank/DDBJ databases">
        <title>Algicoccus daihaiensis sp.nov., isolated from Daihai Lake in Inner Mongolia.</title>
        <authorList>
            <person name="Kai J."/>
        </authorList>
    </citation>
    <scope>NUCLEOTIDE SEQUENCE [LARGE SCALE GENOMIC DNA]</scope>
    <source>
        <strain evidence="15">f23</strain>
    </source>
</reference>
<proteinExistence type="inferred from homology"/>
<keyword evidence="15" id="KW-1185">Reference proteome</keyword>
<dbReference type="Pfam" id="PF01134">
    <property type="entry name" value="GIDA"/>
    <property type="match status" value="1"/>
</dbReference>
<feature type="binding site" evidence="11">
    <location>
        <begin position="274"/>
        <end position="288"/>
    </location>
    <ligand>
        <name>NAD(+)</name>
        <dbReference type="ChEBI" id="CHEBI:57540"/>
    </ligand>
</feature>
<feature type="transmembrane region" description="Helical" evidence="12">
    <location>
        <begin position="603"/>
        <end position="626"/>
    </location>
</feature>
<dbReference type="EMBL" id="CP063982">
    <property type="protein sequence ID" value="UOD50533.1"/>
    <property type="molecule type" value="Genomic_DNA"/>
</dbReference>
<dbReference type="InterPro" id="IPR049312">
    <property type="entry name" value="GIDA_C_N"/>
</dbReference>
<dbReference type="InterPro" id="IPR020595">
    <property type="entry name" value="MnmG-rel_CS"/>
</dbReference>
<comment type="cofactor">
    <cofactor evidence="1 11">
        <name>FAD</name>
        <dbReference type="ChEBI" id="CHEBI:57692"/>
    </cofactor>
</comment>
<dbReference type="Pfam" id="PF21680">
    <property type="entry name" value="GIDA_C_1st"/>
    <property type="match status" value="1"/>
</dbReference>
<dbReference type="Proteomes" id="UP000831607">
    <property type="component" value="Chromosome"/>
</dbReference>
<evidence type="ECO:0000256" key="3">
    <source>
        <dbReference type="ARBA" id="ARBA00007653"/>
    </source>
</evidence>
<feature type="binding site" evidence="11">
    <location>
        <begin position="13"/>
        <end position="18"/>
    </location>
    <ligand>
        <name>FAD</name>
        <dbReference type="ChEBI" id="CHEBI:57692"/>
    </ligand>
</feature>
<dbReference type="Gene3D" id="1.10.150.570">
    <property type="entry name" value="GidA associated domain, C-terminal subdomain"/>
    <property type="match status" value="1"/>
</dbReference>
<comment type="caution">
    <text evidence="11">Lacks conserved residue(s) required for the propagation of feature annotation.</text>
</comment>
<evidence type="ECO:0000256" key="1">
    <source>
        <dbReference type="ARBA" id="ARBA00001974"/>
    </source>
</evidence>
<evidence type="ECO:0000259" key="13">
    <source>
        <dbReference type="SMART" id="SM01228"/>
    </source>
</evidence>
<dbReference type="Gene3D" id="1.10.10.1800">
    <property type="entry name" value="tRNA uridine 5-carboxymethylaminomethyl modification enzyme MnmG/GidA"/>
    <property type="match status" value="1"/>
</dbReference>
<dbReference type="SUPFAM" id="SSF51905">
    <property type="entry name" value="FAD/NAD(P)-binding domain"/>
    <property type="match status" value="1"/>
</dbReference>
<keyword evidence="6 11" id="KW-0819">tRNA processing</keyword>
<dbReference type="InterPro" id="IPR047001">
    <property type="entry name" value="MnmG_C_subdom"/>
</dbReference>
<comment type="function">
    <text evidence="2 11">NAD-binding protein involved in the addition of a carboxymethylaminomethyl (cmnm) group at the wobble position (U34) of certain tRNAs, forming tRNA-cmnm(5)s(2)U34.</text>
</comment>
<dbReference type="InterPro" id="IPR026904">
    <property type="entry name" value="MnmG_C"/>
</dbReference>
<evidence type="ECO:0000256" key="11">
    <source>
        <dbReference type="HAMAP-Rule" id="MF_00129"/>
    </source>
</evidence>
<dbReference type="PROSITE" id="PS01280">
    <property type="entry name" value="GIDA_1"/>
    <property type="match status" value="1"/>
</dbReference>
<keyword evidence="11" id="KW-0963">Cytoplasm</keyword>
<keyword evidence="12" id="KW-0472">Membrane</keyword>
<dbReference type="Pfam" id="PF13932">
    <property type="entry name" value="SAM_GIDA_C"/>
    <property type="match status" value="1"/>
</dbReference>
<dbReference type="Gene3D" id="3.50.50.60">
    <property type="entry name" value="FAD/NAD(P)-binding domain"/>
    <property type="match status" value="2"/>
</dbReference>
<evidence type="ECO:0000256" key="9">
    <source>
        <dbReference type="ARBA" id="ARBA00025948"/>
    </source>
</evidence>
<keyword evidence="5 11" id="KW-0285">Flavoprotein</keyword>
<sequence length="639" mass="70340">MSFAETYDVIVIGGGHAGTEASLAAARRGAKTLLLTHNVDTLGQMSCNPSIGGIGKGHLVKEIDALGGAMALATDEAGIQFRILNGSKGPAVRATRAQADRTLYKKAIRSRLQKQPNLKIFQQAADDLIVQGDRVVGVVTQLGIRFEAKAVVLTTGTFLNGLVHVGLQNYSAGRAGDPPAISLAARLKELKLPQGRLKTGTPPRIDGSSINFAVLTEQPGDLNPVPVFSYLGTADMHPPQVPCWITHTNERTHDIIRGGLDRSPMYSGVIEGVGPRYCPSIEDKVHRFSEKNSHQVFLEPEGLDTNEFYPNGVSTSLPYDVQLDMLRSLPGLENAHIVRPGYAIEYDYFDPRALFPTLETRSIKNLFFAGQINGTTGYEEAAAQGLLAGINAAGVSRETEQFVPTRGQAYLGVLVDDLVTKGVTEPYRMFTSRAEYRLSLREDNADIRLTELGRKLGLVTDVRWDHFNRKRDAVEMEKQRLKSTWIHPGLISEQEATRVFGKALEREYSLADLLRRPNVTYETLITLEDIDGNRLSQGLAANSPEAEQVEIQTKYEGYIKRQHEDVERQKLQDELKIPADLEYDDLTSLSFEVRQKLKEHRPLTIGAASRISGITPAAIATLLIYLKKKSVKSTVKSAA</sequence>
<comment type="subcellular location">
    <subcellularLocation>
        <location evidence="11">Cytoplasm</location>
    </subcellularLocation>
</comment>
<dbReference type="PROSITE" id="PS01281">
    <property type="entry name" value="GIDA_2"/>
    <property type="match status" value="1"/>
</dbReference>
<evidence type="ECO:0000256" key="2">
    <source>
        <dbReference type="ARBA" id="ARBA00003717"/>
    </source>
</evidence>
<evidence type="ECO:0000256" key="5">
    <source>
        <dbReference type="ARBA" id="ARBA00022630"/>
    </source>
</evidence>
<dbReference type="HAMAP" id="MF_00129">
    <property type="entry name" value="MnmG_GidA"/>
    <property type="match status" value="1"/>
</dbReference>
<evidence type="ECO:0000256" key="6">
    <source>
        <dbReference type="ARBA" id="ARBA00022694"/>
    </source>
</evidence>
<organism evidence="14 15">
    <name type="scientific">Orrella daihaiensis</name>
    <dbReference type="NCBI Taxonomy" id="2782176"/>
    <lineage>
        <taxon>Bacteria</taxon>
        <taxon>Pseudomonadati</taxon>
        <taxon>Pseudomonadota</taxon>
        <taxon>Betaproteobacteria</taxon>
        <taxon>Burkholderiales</taxon>
        <taxon>Alcaligenaceae</taxon>
        <taxon>Orrella</taxon>
    </lineage>
</organism>
<keyword evidence="8 11" id="KW-0520">NAD</keyword>
<dbReference type="NCBIfam" id="TIGR00136">
    <property type="entry name" value="mnmG_gidA"/>
    <property type="match status" value="1"/>
</dbReference>
<dbReference type="SMART" id="SM01228">
    <property type="entry name" value="GIDA_assoc_3"/>
    <property type="match status" value="1"/>
</dbReference>
<evidence type="ECO:0000313" key="15">
    <source>
        <dbReference type="Proteomes" id="UP000831607"/>
    </source>
</evidence>
<evidence type="ECO:0000256" key="4">
    <source>
        <dbReference type="ARBA" id="ARBA00020461"/>
    </source>
</evidence>
<protein>
    <recommendedName>
        <fullName evidence="4 11">tRNA uridine 5-carboxymethylaminomethyl modification enzyme MnmG</fullName>
    </recommendedName>
    <alternativeName>
        <fullName evidence="10 11">Glucose-inhibited division protein A</fullName>
    </alternativeName>
</protein>
<dbReference type="InterPro" id="IPR044920">
    <property type="entry name" value="MnmG_C_subdom_sf"/>
</dbReference>
<name>A0ABY4AJS0_9BURK</name>
<dbReference type="InterPro" id="IPR040131">
    <property type="entry name" value="MnmG_N"/>
</dbReference>
<evidence type="ECO:0000256" key="12">
    <source>
        <dbReference type="SAM" id="Phobius"/>
    </source>
</evidence>
<comment type="similarity">
    <text evidence="3 11">Belongs to the MnmG family.</text>
</comment>
<evidence type="ECO:0000256" key="10">
    <source>
        <dbReference type="ARBA" id="ARBA00031800"/>
    </source>
</evidence>
<dbReference type="InterPro" id="IPR036188">
    <property type="entry name" value="FAD/NAD-bd_sf"/>
</dbReference>
<evidence type="ECO:0000256" key="8">
    <source>
        <dbReference type="ARBA" id="ARBA00023027"/>
    </source>
</evidence>
<dbReference type="RefSeq" id="WP_243478937.1">
    <property type="nucleotide sequence ID" value="NZ_CP063982.1"/>
</dbReference>
<gene>
    <name evidence="11 14" type="primary">mnmG</name>
    <name evidence="11" type="synonym">gidA</name>
    <name evidence="14" type="ORF">DHf2319_00910</name>
</gene>
<accession>A0ABY4AJS0</accession>
<dbReference type="InterPro" id="IPR004416">
    <property type="entry name" value="MnmG"/>
</dbReference>
<evidence type="ECO:0000313" key="14">
    <source>
        <dbReference type="EMBL" id="UOD50533.1"/>
    </source>
</evidence>
<dbReference type="PANTHER" id="PTHR11806">
    <property type="entry name" value="GLUCOSE INHIBITED DIVISION PROTEIN A"/>
    <property type="match status" value="1"/>
</dbReference>
<keyword evidence="7 11" id="KW-0274">FAD</keyword>
<keyword evidence="12" id="KW-1133">Transmembrane helix</keyword>
<comment type="subunit">
    <text evidence="9 11">Homodimer. Heterotetramer of two MnmE and two MnmG subunits.</text>
</comment>
<dbReference type="PANTHER" id="PTHR11806:SF0">
    <property type="entry name" value="PROTEIN MTO1 HOMOLOG, MITOCHONDRIAL"/>
    <property type="match status" value="1"/>
</dbReference>
<dbReference type="InterPro" id="IPR002218">
    <property type="entry name" value="MnmG-rel"/>
</dbReference>
<keyword evidence="12" id="KW-0812">Transmembrane</keyword>
<feature type="domain" description="tRNA uridine 5-carboxymethylaminomethyl modification enzyme C-terminal subdomain" evidence="13">
    <location>
        <begin position="553"/>
        <end position="624"/>
    </location>
</feature>